<dbReference type="GO" id="GO:0019843">
    <property type="term" value="F:rRNA binding"/>
    <property type="evidence" value="ECO:0007669"/>
    <property type="project" value="UniProtKB-KW"/>
</dbReference>
<dbReference type="EC" id="3.1.26.3" evidence="15"/>
<feature type="binding site" evidence="15">
    <location>
        <position position="49"/>
    </location>
    <ligand>
        <name>Mg(2+)</name>
        <dbReference type="ChEBI" id="CHEBI:18420"/>
    </ligand>
</feature>
<keyword evidence="7 15" id="KW-0507">mRNA processing</keyword>
<keyword evidence="19" id="KW-1185">Reference proteome</keyword>
<evidence type="ECO:0000256" key="12">
    <source>
        <dbReference type="ARBA" id="ARBA00022801"/>
    </source>
</evidence>
<keyword evidence="13 15" id="KW-0460">Magnesium</keyword>
<dbReference type="AlphaFoldDB" id="A0A1W1VNM7"/>
<evidence type="ECO:0000256" key="1">
    <source>
        <dbReference type="ARBA" id="ARBA00000109"/>
    </source>
</evidence>
<dbReference type="Gene3D" id="1.10.1520.10">
    <property type="entry name" value="Ribonuclease III domain"/>
    <property type="match status" value="1"/>
</dbReference>
<proteinExistence type="inferred from homology"/>
<keyword evidence="11 15" id="KW-0255">Endonuclease</keyword>
<reference evidence="18 19" key="1">
    <citation type="submission" date="2017-04" db="EMBL/GenBank/DDBJ databases">
        <authorList>
            <person name="Afonso C.L."/>
            <person name="Miller P.J."/>
            <person name="Scott M.A."/>
            <person name="Spackman E."/>
            <person name="Goraichik I."/>
            <person name="Dimitrov K.M."/>
            <person name="Suarez D.L."/>
            <person name="Swayne D.E."/>
        </authorList>
    </citation>
    <scope>NUCLEOTIDE SEQUENCE [LARGE SCALE GENOMIC DNA]</scope>
    <source>
        <strain evidence="18 19">ToBE</strain>
    </source>
</reference>
<evidence type="ECO:0000256" key="4">
    <source>
        <dbReference type="ARBA" id="ARBA00011738"/>
    </source>
</evidence>
<feature type="active site" evidence="15">
    <location>
        <position position="53"/>
    </location>
</feature>
<dbReference type="FunFam" id="1.10.1520.10:FF:000001">
    <property type="entry name" value="Ribonuclease 3"/>
    <property type="match status" value="1"/>
</dbReference>
<dbReference type="PANTHER" id="PTHR11207:SF0">
    <property type="entry name" value="RIBONUCLEASE 3"/>
    <property type="match status" value="1"/>
</dbReference>
<keyword evidence="6 15" id="KW-0698">rRNA processing</keyword>
<keyword evidence="15" id="KW-0699">rRNA-binding</keyword>
<evidence type="ECO:0000259" key="16">
    <source>
        <dbReference type="PROSITE" id="PS50137"/>
    </source>
</evidence>
<dbReference type="PANTHER" id="PTHR11207">
    <property type="entry name" value="RIBONUCLEASE III"/>
    <property type="match status" value="1"/>
</dbReference>
<keyword evidence="14 15" id="KW-0694">RNA-binding</keyword>
<dbReference type="Pfam" id="PF14622">
    <property type="entry name" value="Ribonucleas_3_3"/>
    <property type="match status" value="1"/>
</dbReference>
<keyword evidence="12 15" id="KW-0378">Hydrolase</keyword>
<evidence type="ECO:0000313" key="18">
    <source>
        <dbReference type="EMBL" id="SMB94830.1"/>
    </source>
</evidence>
<dbReference type="Pfam" id="PF00035">
    <property type="entry name" value="dsrm"/>
    <property type="match status" value="1"/>
</dbReference>
<name>A0A1W1VNM7_9FIRM</name>
<dbReference type="NCBIfam" id="TIGR02191">
    <property type="entry name" value="RNaseIII"/>
    <property type="match status" value="1"/>
</dbReference>
<dbReference type="RefSeq" id="WP_084664637.1">
    <property type="nucleotide sequence ID" value="NZ_LT838272.1"/>
</dbReference>
<dbReference type="STRING" id="698762.SAMN00808754_1120"/>
<dbReference type="GO" id="GO:0008033">
    <property type="term" value="P:tRNA processing"/>
    <property type="evidence" value="ECO:0007669"/>
    <property type="project" value="UniProtKB-KW"/>
</dbReference>
<dbReference type="CDD" id="cd10845">
    <property type="entry name" value="DSRM_RNAse_III_family"/>
    <property type="match status" value="1"/>
</dbReference>
<dbReference type="HAMAP" id="MF_00104">
    <property type="entry name" value="RNase_III"/>
    <property type="match status" value="1"/>
</dbReference>
<dbReference type="CDD" id="cd00593">
    <property type="entry name" value="RIBOc"/>
    <property type="match status" value="1"/>
</dbReference>
<evidence type="ECO:0000256" key="6">
    <source>
        <dbReference type="ARBA" id="ARBA00022552"/>
    </source>
</evidence>
<dbReference type="OrthoDB" id="9805026at2"/>
<comment type="cofactor">
    <cofactor evidence="15">
        <name>Mg(2+)</name>
        <dbReference type="ChEBI" id="CHEBI:18420"/>
    </cofactor>
</comment>
<dbReference type="InterPro" id="IPR014720">
    <property type="entry name" value="dsRBD_dom"/>
</dbReference>
<evidence type="ECO:0000313" key="19">
    <source>
        <dbReference type="Proteomes" id="UP000192569"/>
    </source>
</evidence>
<keyword evidence="10 15" id="KW-0479">Metal-binding</keyword>
<feature type="binding site" evidence="15">
    <location>
        <position position="122"/>
    </location>
    <ligand>
        <name>Mg(2+)</name>
        <dbReference type="ChEBI" id="CHEBI:18420"/>
    </ligand>
</feature>
<dbReference type="GO" id="GO:0006397">
    <property type="term" value="P:mRNA processing"/>
    <property type="evidence" value="ECO:0007669"/>
    <property type="project" value="UniProtKB-UniRule"/>
</dbReference>
<organism evidence="18 19">
    <name type="scientific">Thermanaeromonas toyohensis ToBE</name>
    <dbReference type="NCBI Taxonomy" id="698762"/>
    <lineage>
        <taxon>Bacteria</taxon>
        <taxon>Bacillati</taxon>
        <taxon>Bacillota</taxon>
        <taxon>Clostridia</taxon>
        <taxon>Neomoorellales</taxon>
        <taxon>Neomoorellaceae</taxon>
        <taxon>Thermanaeromonas</taxon>
    </lineage>
</organism>
<gene>
    <name evidence="15" type="primary">rnc</name>
    <name evidence="18" type="ORF">SAMN00808754_1120</name>
</gene>
<evidence type="ECO:0000256" key="8">
    <source>
        <dbReference type="ARBA" id="ARBA00022694"/>
    </source>
</evidence>
<evidence type="ECO:0000259" key="17">
    <source>
        <dbReference type="PROSITE" id="PS50142"/>
    </source>
</evidence>
<dbReference type="InterPro" id="IPR000999">
    <property type="entry name" value="RNase_III_dom"/>
</dbReference>
<sequence>MEEGRRQKLQAFLRKWGLQVTELELIDLALTHPTYAIEHNLPDHNQRLEFLGDAVLGLAVAEYLYKELPTLSEGELTRLRAAIVCEASLAQAAQTLGLGELLLLGRGEEQSGGRQRPSNLAEALEAFFGSLYLTLGLSVVKGLVRRLFAHFLKEEARREVIDSKSRLQEWVQSRGPENVTYQLLAQWGPDHDKRFRCGVFYRGKLLATGEGKSKKEAEQEAARKALEQLCTHGLLP</sequence>
<dbReference type="InterPro" id="IPR036389">
    <property type="entry name" value="RNase_III_sf"/>
</dbReference>
<dbReference type="PROSITE" id="PS50137">
    <property type="entry name" value="DS_RBD"/>
    <property type="match status" value="1"/>
</dbReference>
<feature type="domain" description="DRBM" evidence="16">
    <location>
        <begin position="162"/>
        <end position="231"/>
    </location>
</feature>
<dbReference type="GO" id="GO:0005737">
    <property type="term" value="C:cytoplasm"/>
    <property type="evidence" value="ECO:0007669"/>
    <property type="project" value="UniProtKB-SubCell"/>
</dbReference>
<dbReference type="PROSITE" id="PS50142">
    <property type="entry name" value="RNASE_3_2"/>
    <property type="match status" value="1"/>
</dbReference>
<comment type="catalytic activity">
    <reaction evidence="1 15">
        <text>Endonucleolytic cleavage to 5'-phosphomonoester.</text>
        <dbReference type="EC" id="3.1.26.3"/>
    </reaction>
</comment>
<comment type="function">
    <text evidence="15">Digests double-stranded RNA. Involved in the processing of primary rRNA transcript to yield the immediate precursors to the large and small rRNAs (23S and 16S). Processes some mRNAs, and tRNAs when they are encoded in the rRNA operon. Processes pre-crRNA and tracrRNA of type II CRISPR loci if present in the organism.</text>
</comment>
<evidence type="ECO:0000256" key="15">
    <source>
        <dbReference type="HAMAP-Rule" id="MF_00104"/>
    </source>
</evidence>
<dbReference type="Gene3D" id="3.30.160.20">
    <property type="match status" value="1"/>
</dbReference>
<dbReference type="GO" id="GO:0046872">
    <property type="term" value="F:metal ion binding"/>
    <property type="evidence" value="ECO:0007669"/>
    <property type="project" value="UniProtKB-KW"/>
</dbReference>
<dbReference type="SUPFAM" id="SSF69065">
    <property type="entry name" value="RNase III domain-like"/>
    <property type="match status" value="1"/>
</dbReference>
<dbReference type="SMART" id="SM00358">
    <property type="entry name" value="DSRM"/>
    <property type="match status" value="1"/>
</dbReference>
<dbReference type="SMART" id="SM00535">
    <property type="entry name" value="RIBOc"/>
    <property type="match status" value="1"/>
</dbReference>
<comment type="subunit">
    <text evidence="4 15">Homodimer.</text>
</comment>
<feature type="binding site" evidence="15">
    <location>
        <position position="125"/>
    </location>
    <ligand>
        <name>Mg(2+)</name>
        <dbReference type="ChEBI" id="CHEBI:18420"/>
    </ligand>
</feature>
<evidence type="ECO:0000256" key="10">
    <source>
        <dbReference type="ARBA" id="ARBA00022723"/>
    </source>
</evidence>
<dbReference type="PROSITE" id="PS00517">
    <property type="entry name" value="RNASE_3_1"/>
    <property type="match status" value="1"/>
</dbReference>
<comment type="subcellular location">
    <subcellularLocation>
        <location evidence="2 15">Cytoplasm</location>
    </subcellularLocation>
</comment>
<comment type="similarity">
    <text evidence="3">Belongs to the ribonuclease III family.</text>
</comment>
<evidence type="ECO:0000256" key="2">
    <source>
        <dbReference type="ARBA" id="ARBA00004496"/>
    </source>
</evidence>
<dbReference type="FunFam" id="3.30.160.20:FF:000003">
    <property type="entry name" value="Ribonuclease 3"/>
    <property type="match status" value="1"/>
</dbReference>
<dbReference type="GO" id="GO:0042802">
    <property type="term" value="F:identical protein binding"/>
    <property type="evidence" value="ECO:0007669"/>
    <property type="project" value="UniProtKB-ARBA"/>
</dbReference>
<keyword evidence="8 15" id="KW-0819">tRNA processing</keyword>
<dbReference type="Proteomes" id="UP000192569">
    <property type="component" value="Chromosome I"/>
</dbReference>
<dbReference type="GO" id="GO:0010468">
    <property type="term" value="P:regulation of gene expression"/>
    <property type="evidence" value="ECO:0007669"/>
    <property type="project" value="TreeGrafter"/>
</dbReference>
<dbReference type="GO" id="GO:0006364">
    <property type="term" value="P:rRNA processing"/>
    <property type="evidence" value="ECO:0007669"/>
    <property type="project" value="UniProtKB-UniRule"/>
</dbReference>
<dbReference type="GO" id="GO:0004525">
    <property type="term" value="F:ribonuclease III activity"/>
    <property type="evidence" value="ECO:0007669"/>
    <property type="project" value="UniProtKB-UniRule"/>
</dbReference>
<dbReference type="GO" id="GO:0003725">
    <property type="term" value="F:double-stranded RNA binding"/>
    <property type="evidence" value="ECO:0007669"/>
    <property type="project" value="TreeGrafter"/>
</dbReference>
<evidence type="ECO:0000256" key="5">
    <source>
        <dbReference type="ARBA" id="ARBA00022490"/>
    </source>
</evidence>
<evidence type="ECO:0000256" key="14">
    <source>
        <dbReference type="ARBA" id="ARBA00022884"/>
    </source>
</evidence>
<keyword evidence="5 15" id="KW-0963">Cytoplasm</keyword>
<evidence type="ECO:0000256" key="3">
    <source>
        <dbReference type="ARBA" id="ARBA00010183"/>
    </source>
</evidence>
<dbReference type="InterPro" id="IPR011907">
    <property type="entry name" value="RNase_III"/>
</dbReference>
<protein>
    <recommendedName>
        <fullName evidence="15">Ribonuclease 3</fullName>
        <ecNumber evidence="15">3.1.26.3</ecNumber>
    </recommendedName>
    <alternativeName>
        <fullName evidence="15">Ribonuclease III</fullName>
        <shortName evidence="15">RNase III</shortName>
    </alternativeName>
</protein>
<evidence type="ECO:0000256" key="7">
    <source>
        <dbReference type="ARBA" id="ARBA00022664"/>
    </source>
</evidence>
<keyword evidence="9 15" id="KW-0540">Nuclease</keyword>
<evidence type="ECO:0000256" key="13">
    <source>
        <dbReference type="ARBA" id="ARBA00022842"/>
    </source>
</evidence>
<dbReference type="EMBL" id="LT838272">
    <property type="protein sequence ID" value="SMB94830.1"/>
    <property type="molecule type" value="Genomic_DNA"/>
</dbReference>
<feature type="domain" description="RNase III" evidence="17">
    <location>
        <begin position="9"/>
        <end position="136"/>
    </location>
</feature>
<accession>A0A1W1VNM7</accession>
<evidence type="ECO:0000256" key="11">
    <source>
        <dbReference type="ARBA" id="ARBA00022759"/>
    </source>
</evidence>
<dbReference type="SUPFAM" id="SSF54768">
    <property type="entry name" value="dsRNA-binding domain-like"/>
    <property type="match status" value="1"/>
</dbReference>
<evidence type="ECO:0000256" key="9">
    <source>
        <dbReference type="ARBA" id="ARBA00022722"/>
    </source>
</evidence>
<feature type="active site" evidence="15">
    <location>
        <position position="125"/>
    </location>
</feature>